<protein>
    <submittedName>
        <fullName evidence="3">Uncharacterized protein</fullName>
    </submittedName>
</protein>
<proteinExistence type="predicted"/>
<feature type="transmembrane region" description="Helical" evidence="2">
    <location>
        <begin position="163"/>
        <end position="186"/>
    </location>
</feature>
<keyword evidence="2" id="KW-1133">Transmembrane helix</keyword>
<dbReference type="AlphaFoldDB" id="A0A072PG74"/>
<keyword evidence="2" id="KW-0472">Membrane</keyword>
<feature type="transmembrane region" description="Helical" evidence="2">
    <location>
        <begin position="127"/>
        <end position="143"/>
    </location>
</feature>
<dbReference type="HOGENOM" id="CLU_012879_1_0_1"/>
<dbReference type="VEuPathDB" id="FungiDB:A1O9_03679"/>
<organism evidence="3 4">
    <name type="scientific">Exophiala aquamarina CBS 119918</name>
    <dbReference type="NCBI Taxonomy" id="1182545"/>
    <lineage>
        <taxon>Eukaryota</taxon>
        <taxon>Fungi</taxon>
        <taxon>Dikarya</taxon>
        <taxon>Ascomycota</taxon>
        <taxon>Pezizomycotina</taxon>
        <taxon>Eurotiomycetes</taxon>
        <taxon>Chaetothyriomycetidae</taxon>
        <taxon>Chaetothyriales</taxon>
        <taxon>Herpotrichiellaceae</taxon>
        <taxon>Exophiala</taxon>
    </lineage>
</organism>
<name>A0A072PG74_9EURO</name>
<dbReference type="OrthoDB" id="5342924at2759"/>
<evidence type="ECO:0000256" key="1">
    <source>
        <dbReference type="SAM" id="MobiDB-lite"/>
    </source>
</evidence>
<evidence type="ECO:0000256" key="2">
    <source>
        <dbReference type="SAM" id="Phobius"/>
    </source>
</evidence>
<feature type="transmembrane region" description="Helical" evidence="2">
    <location>
        <begin position="662"/>
        <end position="683"/>
    </location>
</feature>
<feature type="region of interest" description="Disordered" evidence="1">
    <location>
        <begin position="795"/>
        <end position="814"/>
    </location>
</feature>
<evidence type="ECO:0000313" key="4">
    <source>
        <dbReference type="Proteomes" id="UP000027920"/>
    </source>
</evidence>
<dbReference type="EMBL" id="AMGV01000003">
    <property type="protein sequence ID" value="KEF58836.1"/>
    <property type="molecule type" value="Genomic_DNA"/>
</dbReference>
<reference evidence="3 4" key="1">
    <citation type="submission" date="2013-03" db="EMBL/GenBank/DDBJ databases">
        <title>The Genome Sequence of Exophiala aquamarina CBS 119918.</title>
        <authorList>
            <consortium name="The Broad Institute Genomics Platform"/>
            <person name="Cuomo C."/>
            <person name="de Hoog S."/>
            <person name="Gorbushina A."/>
            <person name="Walker B."/>
            <person name="Young S.K."/>
            <person name="Zeng Q."/>
            <person name="Gargeya S."/>
            <person name="Fitzgerald M."/>
            <person name="Haas B."/>
            <person name="Abouelleil A."/>
            <person name="Allen A.W."/>
            <person name="Alvarado L."/>
            <person name="Arachchi H.M."/>
            <person name="Berlin A.M."/>
            <person name="Chapman S.B."/>
            <person name="Gainer-Dewar J."/>
            <person name="Goldberg J."/>
            <person name="Griggs A."/>
            <person name="Gujja S."/>
            <person name="Hansen M."/>
            <person name="Howarth C."/>
            <person name="Imamovic A."/>
            <person name="Ireland A."/>
            <person name="Larimer J."/>
            <person name="McCowan C."/>
            <person name="Murphy C."/>
            <person name="Pearson M."/>
            <person name="Poon T.W."/>
            <person name="Priest M."/>
            <person name="Roberts A."/>
            <person name="Saif S."/>
            <person name="Shea T."/>
            <person name="Sisk P."/>
            <person name="Sykes S."/>
            <person name="Wortman J."/>
            <person name="Nusbaum C."/>
            <person name="Birren B."/>
        </authorList>
    </citation>
    <scope>NUCLEOTIDE SEQUENCE [LARGE SCALE GENOMIC DNA]</scope>
    <source>
        <strain evidence="3 4">CBS 119918</strain>
    </source>
</reference>
<keyword evidence="4" id="KW-1185">Reference proteome</keyword>
<comment type="caution">
    <text evidence="3">The sequence shown here is derived from an EMBL/GenBank/DDBJ whole genome shotgun (WGS) entry which is preliminary data.</text>
</comment>
<dbReference type="STRING" id="1182545.A0A072PG74"/>
<accession>A0A072PG74</accession>
<evidence type="ECO:0000313" key="3">
    <source>
        <dbReference type="EMBL" id="KEF58836.1"/>
    </source>
</evidence>
<keyword evidence="2" id="KW-0812">Transmembrane</keyword>
<sequence length="814" mass="89255">MKAGSTAAGIIRGWLPSLRLITRLSSIYGTGVSEQPKAAVQRSRWIILTRCAIHILPIAVSTVLISLNLCNTYLGRTLPGAIIDPAINLALLQIAAKIHELLIVASVATVVLHYIRRQLVYGQGLPLGLLMGGFMFSGLGYFWSPELTGSLFARYALSSKIKILVILIFAGLFATLSGPASAVLLIPEEQPWNAGCSVYYLPATTGDLWPTVINSSNNMQQKLCSEIQLEHGLCAAGGYSSLWRSKDLIDMFRRPAYIPSSRRNLTTDLIFGPRGVDITNNFEMIRGLRYSGSLRGYACETAMVGTRIVDAMYHKQLLQDWSREVMSIGLNSRSNSPAESNYKYYRSLTATTSSRIPAVRVSCTPAQNMSSQSGQIELPILNEEGCSPSASRTTSVPRDWLNDSLLHQFRAFWNDKTADLGSTSGTIVVELPTDRDSELIAVVGCSVEARWADGSTITSDLRSYATSSNLNLHFHAPVSLGPIFKGPSTGLGQQSYSEFRPVLSNPTSTRISLSHDWLFDAATSNSSAPTDAGGWTADKFGNFLGNSSLFEDVLRSSGPSSIEIWNEDTPGLTNRTVALEWTLALIVTDALSRTGSELILDTTGPVSSWSIKEYDRVPDFQAELFRGGRALKRPENSNPMTEGKLEITIGGYSYQATSLTSYLAIALLALHMLVALSHIIFLFSSGESSSAWESFSELLVLAQNSRPAPIALRHTNAGIKWMRTYSRMARVYSVTPWDTMGESGQRSNVELMFDQDEEDDVGDANSKNTIQMPRVQWRKENTLVVLGNVKPNTMYGHPDDNNVRKRTSSTWATV</sequence>
<feature type="transmembrane region" description="Helical" evidence="2">
    <location>
        <begin position="94"/>
        <end position="115"/>
    </location>
</feature>
<dbReference type="GeneID" id="25278613"/>
<feature type="transmembrane region" description="Helical" evidence="2">
    <location>
        <begin position="51"/>
        <end position="74"/>
    </location>
</feature>
<dbReference type="RefSeq" id="XP_013261426.1">
    <property type="nucleotide sequence ID" value="XM_013405972.1"/>
</dbReference>
<gene>
    <name evidence="3" type="ORF">A1O9_03679</name>
</gene>
<dbReference type="Proteomes" id="UP000027920">
    <property type="component" value="Unassembled WGS sequence"/>
</dbReference>